<dbReference type="GO" id="GO:0003964">
    <property type="term" value="F:RNA-directed DNA polymerase activity"/>
    <property type="evidence" value="ECO:0007669"/>
    <property type="project" value="UniProtKB-KW"/>
</dbReference>
<dbReference type="PROSITE" id="PS50878">
    <property type="entry name" value="RT_POL"/>
    <property type="match status" value="1"/>
</dbReference>
<accession>A0A2U2HN40</accession>
<organism evidence="9 10">
    <name type="scientific">Massilia glaciei</name>
    <dbReference type="NCBI Taxonomy" id="1524097"/>
    <lineage>
        <taxon>Bacteria</taxon>
        <taxon>Pseudomonadati</taxon>
        <taxon>Pseudomonadota</taxon>
        <taxon>Betaproteobacteria</taxon>
        <taxon>Burkholderiales</taxon>
        <taxon>Oxalobacteraceae</taxon>
        <taxon>Telluria group</taxon>
        <taxon>Massilia</taxon>
    </lineage>
</organism>
<keyword evidence="5 9" id="KW-0695">RNA-directed DNA polymerase</keyword>
<dbReference type="CDD" id="cd03487">
    <property type="entry name" value="RT_Bac_retron_II"/>
    <property type="match status" value="1"/>
</dbReference>
<comment type="caution">
    <text evidence="9">The sequence shown here is derived from an EMBL/GenBank/DDBJ whole genome shotgun (WGS) entry which is preliminary data.</text>
</comment>
<dbReference type="InterPro" id="IPR000477">
    <property type="entry name" value="RT_dom"/>
</dbReference>
<dbReference type="OrthoDB" id="7055795at2"/>
<evidence type="ECO:0000256" key="4">
    <source>
        <dbReference type="ARBA" id="ARBA00022842"/>
    </source>
</evidence>
<dbReference type="InterPro" id="IPR000123">
    <property type="entry name" value="Reverse_transcriptase_msDNA"/>
</dbReference>
<keyword evidence="3" id="KW-0479">Metal-binding</keyword>
<evidence type="ECO:0000256" key="7">
    <source>
        <dbReference type="ARBA" id="ARBA00034120"/>
    </source>
</evidence>
<evidence type="ECO:0000313" key="10">
    <source>
        <dbReference type="Proteomes" id="UP000241421"/>
    </source>
</evidence>
<keyword evidence="6" id="KW-0051">Antiviral defense</keyword>
<evidence type="ECO:0000313" key="9">
    <source>
        <dbReference type="EMBL" id="PWF48872.1"/>
    </source>
</evidence>
<dbReference type="AlphaFoldDB" id="A0A2U2HN40"/>
<evidence type="ECO:0000259" key="8">
    <source>
        <dbReference type="PROSITE" id="PS50878"/>
    </source>
</evidence>
<feature type="domain" description="Reverse transcriptase" evidence="8">
    <location>
        <begin position="1"/>
        <end position="162"/>
    </location>
</feature>
<protein>
    <submittedName>
        <fullName evidence="9">RNA-directed DNA polymerase</fullName>
    </submittedName>
</protein>
<dbReference type="Proteomes" id="UP000241421">
    <property type="component" value="Unassembled WGS sequence"/>
</dbReference>
<dbReference type="GO" id="GO:0051607">
    <property type="term" value="P:defense response to virus"/>
    <property type="evidence" value="ECO:0007669"/>
    <property type="project" value="UniProtKB-KW"/>
</dbReference>
<reference evidence="9 10" key="1">
    <citation type="submission" date="2018-04" db="EMBL/GenBank/DDBJ databases">
        <title>Massilia violaceinigra sp. nov., a novel purple-pigmented bacterium isolated from Tianshan glacier, Xinjiang, China.</title>
        <authorList>
            <person name="Wang H."/>
        </authorList>
    </citation>
    <scope>NUCLEOTIDE SEQUENCE [LARGE SCALE GENOMIC DNA]</scope>
    <source>
        <strain evidence="9 10">B448-2</strain>
    </source>
</reference>
<evidence type="ECO:0000256" key="3">
    <source>
        <dbReference type="ARBA" id="ARBA00022723"/>
    </source>
</evidence>
<keyword evidence="10" id="KW-1185">Reference proteome</keyword>
<dbReference type="GO" id="GO:0046872">
    <property type="term" value="F:metal ion binding"/>
    <property type="evidence" value="ECO:0007669"/>
    <property type="project" value="UniProtKB-KW"/>
</dbReference>
<dbReference type="GO" id="GO:0003723">
    <property type="term" value="F:RNA binding"/>
    <property type="evidence" value="ECO:0007669"/>
    <property type="project" value="InterPro"/>
</dbReference>
<dbReference type="InterPro" id="IPR043502">
    <property type="entry name" value="DNA/RNA_pol_sf"/>
</dbReference>
<dbReference type="Pfam" id="PF00078">
    <property type="entry name" value="RVT_1"/>
    <property type="match status" value="1"/>
</dbReference>
<dbReference type="SUPFAM" id="SSF56672">
    <property type="entry name" value="DNA/RNA polymerases"/>
    <property type="match status" value="1"/>
</dbReference>
<gene>
    <name evidence="9" type="ORF">C7C56_009570</name>
</gene>
<keyword evidence="2" id="KW-0548">Nucleotidyltransferase</keyword>
<evidence type="ECO:0000256" key="6">
    <source>
        <dbReference type="ARBA" id="ARBA00023118"/>
    </source>
</evidence>
<dbReference type="RefSeq" id="WP_106757211.1">
    <property type="nucleotide sequence ID" value="NZ_PXWF02000126.1"/>
</dbReference>
<evidence type="ECO:0000256" key="5">
    <source>
        <dbReference type="ARBA" id="ARBA00022918"/>
    </source>
</evidence>
<keyword evidence="1" id="KW-0808">Transferase</keyword>
<dbReference type="EMBL" id="PXWF02000126">
    <property type="protein sequence ID" value="PWF48872.1"/>
    <property type="molecule type" value="Genomic_DNA"/>
</dbReference>
<name>A0A2U2HN40_9BURK</name>
<evidence type="ECO:0000256" key="1">
    <source>
        <dbReference type="ARBA" id="ARBA00022679"/>
    </source>
</evidence>
<proteinExistence type="inferred from homology"/>
<comment type="similarity">
    <text evidence="7">Belongs to the bacterial reverse transcriptase family.</text>
</comment>
<keyword evidence="4" id="KW-0460">Magnesium</keyword>
<evidence type="ECO:0000256" key="2">
    <source>
        <dbReference type="ARBA" id="ARBA00022695"/>
    </source>
</evidence>
<sequence length="232" mass="25115">MLSCMDLKNFFPNIPAARVQALFAKLGYPAGVAGALARLCVNRTPAGVLLQRPDGTPLPWAERQPFRSPHLPQGSPCSPAAANLCAYRLDLRLSALAQSLGACYSRYADDLVFSGGPQFARAVGRFCARTGAIAIEEGFIVNTKKTRAMRAGARQQVTGVVVNRHPNLARAEFDLLKATLTNCVRHGPASQNRGRRDNFRGHLDGKVAYPSMLNAARGARLRQVFDAIDWAA</sequence>